<evidence type="ECO:0000256" key="3">
    <source>
        <dbReference type="ARBA" id="ARBA00023163"/>
    </source>
</evidence>
<keyword evidence="1" id="KW-0805">Transcription regulation</keyword>
<dbReference type="SUPFAM" id="SSF46785">
    <property type="entry name" value="Winged helix' DNA-binding domain"/>
    <property type="match status" value="1"/>
</dbReference>
<dbReference type="PANTHER" id="PTHR43132:SF2">
    <property type="entry name" value="ARSENICAL RESISTANCE OPERON REPRESSOR ARSR-RELATED"/>
    <property type="match status" value="1"/>
</dbReference>
<dbReference type="CDD" id="cd00090">
    <property type="entry name" value="HTH_ARSR"/>
    <property type="match status" value="1"/>
</dbReference>
<dbReference type="NCBIfam" id="NF033788">
    <property type="entry name" value="HTH_metalloreg"/>
    <property type="match status" value="1"/>
</dbReference>
<dbReference type="SMART" id="SM00418">
    <property type="entry name" value="HTH_ARSR"/>
    <property type="match status" value="1"/>
</dbReference>
<dbReference type="Pfam" id="PF01022">
    <property type="entry name" value="HTH_5"/>
    <property type="match status" value="1"/>
</dbReference>
<proteinExistence type="predicted"/>
<dbReference type="InterPro" id="IPR001845">
    <property type="entry name" value="HTH_ArsR_DNA-bd_dom"/>
</dbReference>
<evidence type="ECO:0000259" key="4">
    <source>
        <dbReference type="PROSITE" id="PS50987"/>
    </source>
</evidence>
<gene>
    <name evidence="5" type="ORF">SAMN05428998_101169</name>
</gene>
<evidence type="ECO:0000313" key="5">
    <source>
        <dbReference type="EMBL" id="SME89042.1"/>
    </source>
</evidence>
<dbReference type="InterPro" id="IPR011991">
    <property type="entry name" value="ArsR-like_HTH"/>
</dbReference>
<evidence type="ECO:0000256" key="2">
    <source>
        <dbReference type="ARBA" id="ARBA00023125"/>
    </source>
</evidence>
<dbReference type="PRINTS" id="PR00778">
    <property type="entry name" value="HTHARSR"/>
</dbReference>
<protein>
    <submittedName>
        <fullName evidence="5">Transcriptional regulator, ArsR family</fullName>
    </submittedName>
</protein>
<dbReference type="PANTHER" id="PTHR43132">
    <property type="entry name" value="ARSENICAL RESISTANCE OPERON REPRESSOR ARSR-RELATED"/>
    <property type="match status" value="1"/>
</dbReference>
<reference evidence="5 6" key="1">
    <citation type="submission" date="2017-04" db="EMBL/GenBank/DDBJ databases">
        <authorList>
            <person name="Afonso C.L."/>
            <person name="Miller P.J."/>
            <person name="Scott M.A."/>
            <person name="Spackman E."/>
            <person name="Goraichik I."/>
            <person name="Dimitrov K.M."/>
            <person name="Suarez D.L."/>
            <person name="Swayne D.E."/>
        </authorList>
    </citation>
    <scope>NUCLEOTIDE SEQUENCE [LARGE SCALE GENOMIC DNA]</scope>
    <source>
        <strain evidence="5 6">USBA 355</strain>
    </source>
</reference>
<dbReference type="PROSITE" id="PS50987">
    <property type="entry name" value="HTH_ARSR_2"/>
    <property type="match status" value="1"/>
</dbReference>
<dbReference type="Gene3D" id="1.10.10.10">
    <property type="entry name" value="Winged helix-like DNA-binding domain superfamily/Winged helix DNA-binding domain"/>
    <property type="match status" value="1"/>
</dbReference>
<keyword evidence="2" id="KW-0238">DNA-binding</keyword>
<dbReference type="GO" id="GO:0003677">
    <property type="term" value="F:DNA binding"/>
    <property type="evidence" value="ECO:0007669"/>
    <property type="project" value="UniProtKB-KW"/>
</dbReference>
<sequence>MIDPIQMMASAEQAARFLKTLANPNRLLILCILSQGERSVGELEELLKIRQPTLSQQLAILRDEELVETRRDGKQIFYSLASDETEQIIGLLYELYCEKSAEPRGLREARTAVG</sequence>
<accession>A0A1Y6B9R7</accession>
<dbReference type="GO" id="GO:0003700">
    <property type="term" value="F:DNA-binding transcription factor activity"/>
    <property type="evidence" value="ECO:0007669"/>
    <property type="project" value="InterPro"/>
</dbReference>
<keyword evidence="6" id="KW-1185">Reference proteome</keyword>
<name>A0A1Y6B9R7_9PROT</name>
<dbReference type="EMBL" id="FWZX01000001">
    <property type="protein sequence ID" value="SME89042.1"/>
    <property type="molecule type" value="Genomic_DNA"/>
</dbReference>
<dbReference type="InterPro" id="IPR036388">
    <property type="entry name" value="WH-like_DNA-bd_sf"/>
</dbReference>
<dbReference type="AlphaFoldDB" id="A0A1Y6B9R7"/>
<dbReference type="InterPro" id="IPR051011">
    <property type="entry name" value="Metal_resp_trans_reg"/>
</dbReference>
<feature type="domain" description="HTH arsR-type" evidence="4">
    <location>
        <begin position="6"/>
        <end position="100"/>
    </location>
</feature>
<evidence type="ECO:0000256" key="1">
    <source>
        <dbReference type="ARBA" id="ARBA00023015"/>
    </source>
</evidence>
<keyword evidence="3" id="KW-0804">Transcription</keyword>
<dbReference type="STRING" id="560819.SAMN05428998_101169"/>
<dbReference type="RefSeq" id="WP_085120529.1">
    <property type="nucleotide sequence ID" value="NZ_FWZX01000001.1"/>
</dbReference>
<dbReference type="Proteomes" id="UP000192917">
    <property type="component" value="Unassembled WGS sequence"/>
</dbReference>
<evidence type="ECO:0000313" key="6">
    <source>
        <dbReference type="Proteomes" id="UP000192917"/>
    </source>
</evidence>
<organism evidence="5 6">
    <name type="scientific">Tistlia consotensis USBA 355</name>
    <dbReference type="NCBI Taxonomy" id="560819"/>
    <lineage>
        <taxon>Bacteria</taxon>
        <taxon>Pseudomonadati</taxon>
        <taxon>Pseudomonadota</taxon>
        <taxon>Alphaproteobacteria</taxon>
        <taxon>Rhodospirillales</taxon>
        <taxon>Rhodovibrionaceae</taxon>
        <taxon>Tistlia</taxon>
    </lineage>
</organism>
<dbReference type="InterPro" id="IPR036390">
    <property type="entry name" value="WH_DNA-bd_sf"/>
</dbReference>